<name>A0ABD2TZA8_9SOLN</name>
<reference evidence="10 11" key="1">
    <citation type="submission" date="2024-05" db="EMBL/GenBank/DDBJ databases">
        <title>De novo assembly of an allotetraploid wild potato.</title>
        <authorList>
            <person name="Hosaka A.J."/>
        </authorList>
    </citation>
    <scope>NUCLEOTIDE SEQUENCE [LARGE SCALE GENOMIC DNA]</scope>
    <source>
        <tissue evidence="10">Young leaves</tissue>
    </source>
</reference>
<evidence type="ECO:0000256" key="7">
    <source>
        <dbReference type="ARBA" id="ARBA00023242"/>
    </source>
</evidence>
<dbReference type="AlphaFoldDB" id="A0ABD2TZA8"/>
<evidence type="ECO:0000256" key="5">
    <source>
        <dbReference type="ARBA" id="ARBA00023125"/>
    </source>
</evidence>
<feature type="region of interest" description="Disordered" evidence="8">
    <location>
        <begin position="200"/>
        <end position="221"/>
    </location>
</feature>
<evidence type="ECO:0000256" key="1">
    <source>
        <dbReference type="ARBA" id="ARBA00022723"/>
    </source>
</evidence>
<comment type="caution">
    <text evidence="10">The sequence shown here is derived from an EMBL/GenBank/DDBJ whole genome shotgun (WGS) entry which is preliminary data.</text>
</comment>
<evidence type="ECO:0000256" key="4">
    <source>
        <dbReference type="ARBA" id="ARBA00023015"/>
    </source>
</evidence>
<dbReference type="InterPro" id="IPR045174">
    <property type="entry name" value="Dof"/>
</dbReference>
<evidence type="ECO:0000256" key="6">
    <source>
        <dbReference type="ARBA" id="ARBA00023163"/>
    </source>
</evidence>
<gene>
    <name evidence="10" type="ORF">AABB24_013888</name>
</gene>
<proteinExistence type="predicted"/>
<keyword evidence="1" id="KW-0479">Metal-binding</keyword>
<keyword evidence="6" id="KW-0804">Transcription</keyword>
<evidence type="ECO:0000256" key="8">
    <source>
        <dbReference type="SAM" id="MobiDB-lite"/>
    </source>
</evidence>
<evidence type="ECO:0000313" key="11">
    <source>
        <dbReference type="Proteomes" id="UP001627284"/>
    </source>
</evidence>
<feature type="domain" description="Dof-type" evidence="9">
    <location>
        <begin position="44"/>
        <end position="71"/>
    </location>
</feature>
<keyword evidence="7" id="KW-0539">Nucleus</keyword>
<keyword evidence="11" id="KW-1185">Reference proteome</keyword>
<dbReference type="Proteomes" id="UP001627284">
    <property type="component" value="Unassembled WGS sequence"/>
</dbReference>
<keyword evidence="2" id="KW-0863">Zinc-finger</keyword>
<evidence type="ECO:0000256" key="3">
    <source>
        <dbReference type="ARBA" id="ARBA00022833"/>
    </source>
</evidence>
<dbReference type="GO" id="GO:0003677">
    <property type="term" value="F:DNA binding"/>
    <property type="evidence" value="ECO:0007669"/>
    <property type="project" value="UniProtKB-KW"/>
</dbReference>
<dbReference type="GO" id="GO:0008270">
    <property type="term" value="F:zinc ion binding"/>
    <property type="evidence" value="ECO:0007669"/>
    <property type="project" value="UniProtKB-KW"/>
</dbReference>
<keyword evidence="5" id="KW-0238">DNA-binding</keyword>
<dbReference type="Pfam" id="PF02701">
    <property type="entry name" value="Zn_ribbon_Dof"/>
    <property type="match status" value="1"/>
</dbReference>
<organism evidence="10 11">
    <name type="scientific">Solanum stoloniferum</name>
    <dbReference type="NCBI Taxonomy" id="62892"/>
    <lineage>
        <taxon>Eukaryota</taxon>
        <taxon>Viridiplantae</taxon>
        <taxon>Streptophyta</taxon>
        <taxon>Embryophyta</taxon>
        <taxon>Tracheophyta</taxon>
        <taxon>Spermatophyta</taxon>
        <taxon>Magnoliopsida</taxon>
        <taxon>eudicotyledons</taxon>
        <taxon>Gunneridae</taxon>
        <taxon>Pentapetalae</taxon>
        <taxon>asterids</taxon>
        <taxon>lamiids</taxon>
        <taxon>Solanales</taxon>
        <taxon>Solanaceae</taxon>
        <taxon>Solanoideae</taxon>
        <taxon>Solaneae</taxon>
        <taxon>Solanum</taxon>
    </lineage>
</organism>
<dbReference type="PANTHER" id="PTHR31992:SF296">
    <property type="entry name" value="DOF ZINC FINGER PROTEIN"/>
    <property type="match status" value="1"/>
</dbReference>
<dbReference type="PANTHER" id="PTHR31992">
    <property type="entry name" value="DOF ZINC FINGER PROTEIN DOF1.4-RELATED"/>
    <property type="match status" value="1"/>
</dbReference>
<dbReference type="EMBL" id="JBJKTR010000008">
    <property type="protein sequence ID" value="KAL3360671.1"/>
    <property type="molecule type" value="Genomic_DNA"/>
</dbReference>
<sequence>MDTSQWPQEMVKSMDEIIVPKNTNYTRKIRPHQQQQQKNDQALKNCPRRYWTDGGSLRNIPIGGVSRKSKKSSSNNIMKNNLISPKIQDINNNTSNNKGVDQDLNLDFSSDFKIISELIQVPNNNSFMPIMPSMSDPNSIYLFSSNLDHGLIGSSSTSDGGYECNNIIQDYLQECTTTTSTTTSGGILFPFEDLNQVSNISEQSRDGESSNGYWDVILGGN</sequence>
<keyword evidence="3" id="KW-0862">Zinc</keyword>
<dbReference type="InterPro" id="IPR003851">
    <property type="entry name" value="Znf_Dof"/>
</dbReference>
<accession>A0ABD2TZA8</accession>
<evidence type="ECO:0000313" key="10">
    <source>
        <dbReference type="EMBL" id="KAL3360671.1"/>
    </source>
</evidence>
<evidence type="ECO:0000256" key="2">
    <source>
        <dbReference type="ARBA" id="ARBA00022771"/>
    </source>
</evidence>
<protein>
    <recommendedName>
        <fullName evidence="9">Dof-type domain-containing protein</fullName>
    </recommendedName>
</protein>
<keyword evidence="4" id="KW-0805">Transcription regulation</keyword>
<evidence type="ECO:0000259" key="9">
    <source>
        <dbReference type="Pfam" id="PF02701"/>
    </source>
</evidence>